<evidence type="ECO:0000313" key="9">
    <source>
        <dbReference type="Proteomes" id="UP000478052"/>
    </source>
</evidence>
<proteinExistence type="predicted"/>
<dbReference type="PANTHER" id="PTHR46481">
    <property type="entry name" value="ZINC FINGER BED DOMAIN-CONTAINING PROTEIN 4"/>
    <property type="match status" value="1"/>
</dbReference>
<comment type="caution">
    <text evidence="8">The sequence shown here is derived from an EMBL/GenBank/DDBJ whole genome shotgun (WGS) entry which is preliminary data.</text>
</comment>
<feature type="compositionally biased region" description="Polar residues" evidence="6">
    <location>
        <begin position="1"/>
        <end position="13"/>
    </location>
</feature>
<evidence type="ECO:0000256" key="2">
    <source>
        <dbReference type="ARBA" id="ARBA00022723"/>
    </source>
</evidence>
<keyword evidence="9" id="KW-1185">Reference proteome</keyword>
<protein>
    <submittedName>
        <fullName evidence="8">Zinc finger BED domain-containing protein 4-like</fullName>
    </submittedName>
</protein>
<evidence type="ECO:0000256" key="6">
    <source>
        <dbReference type="SAM" id="MobiDB-lite"/>
    </source>
</evidence>
<dbReference type="GO" id="GO:0008270">
    <property type="term" value="F:zinc ion binding"/>
    <property type="evidence" value="ECO:0007669"/>
    <property type="project" value="UniProtKB-KW"/>
</dbReference>
<comment type="subcellular location">
    <subcellularLocation>
        <location evidence="1">Nucleus</location>
    </subcellularLocation>
</comment>
<keyword evidence="4" id="KW-0862">Zinc</keyword>
<dbReference type="Proteomes" id="UP000478052">
    <property type="component" value="Unassembled WGS sequence"/>
</dbReference>
<dbReference type="SUPFAM" id="SSF53098">
    <property type="entry name" value="Ribonuclease H-like"/>
    <property type="match status" value="1"/>
</dbReference>
<evidence type="ECO:0000259" key="7">
    <source>
        <dbReference type="Pfam" id="PF05699"/>
    </source>
</evidence>
<evidence type="ECO:0000256" key="3">
    <source>
        <dbReference type="ARBA" id="ARBA00022771"/>
    </source>
</evidence>
<dbReference type="Pfam" id="PF05699">
    <property type="entry name" value="Dimer_Tnp_hAT"/>
    <property type="match status" value="1"/>
</dbReference>
<dbReference type="OrthoDB" id="6620210at2759"/>
<evidence type="ECO:0000256" key="4">
    <source>
        <dbReference type="ARBA" id="ARBA00022833"/>
    </source>
</evidence>
<keyword evidence="5" id="KW-0539">Nucleus</keyword>
<keyword evidence="2" id="KW-0479">Metal-binding</keyword>
<evidence type="ECO:0000256" key="5">
    <source>
        <dbReference type="ARBA" id="ARBA00023242"/>
    </source>
</evidence>
<accession>A0A6G0VZZ0</accession>
<feature type="region of interest" description="Disordered" evidence="6">
    <location>
        <begin position="1"/>
        <end position="20"/>
    </location>
</feature>
<reference evidence="8 9" key="1">
    <citation type="submission" date="2019-08" db="EMBL/GenBank/DDBJ databases">
        <title>Whole genome of Aphis craccivora.</title>
        <authorList>
            <person name="Voronova N.V."/>
            <person name="Shulinski R.S."/>
            <person name="Bandarenka Y.V."/>
            <person name="Zhorov D.G."/>
            <person name="Warner D."/>
        </authorList>
    </citation>
    <scope>NUCLEOTIDE SEQUENCE [LARGE SCALE GENOMIC DNA]</scope>
    <source>
        <strain evidence="8">180601</strain>
        <tissue evidence="8">Whole Body</tissue>
    </source>
</reference>
<sequence>MAQATCSFTSTENNVDDPESLSEETLNTLSFDASLSTPMPPVTSLSISEKFTNQPTLEWSLKKMSSFSSGGQKHTRITEAIVYFICKNNQPLSVVEDIGFKYDVVSLNFKNVLKEVDDITITMDIWSEMMTTKSFLGVTVHFIHSTKLCSAALGIFELSQSHTANYINNELMNVLSLWDIPKSKILAIVTDNDATMLKAVGENFGKKNYLRCFAHSINLAAEATIKKVDGLQNLISQVRNIVKFIKRSVNCSDELKQLQEKNGDSFKKLILDVVTRWNSVYYMCERFLELKEVINQILLKHLNAPPILNAQEIENIKEMVNILRILEKVTKEISGQRYGTMSLVISIISCIKDNLNAITPTFRIGIELKKFLTDELALSKHLVFIQSSINIMENSTQDIDYSNDSSDSVSDPSQVDLWGYHKQLAQKSQKRHEITMYLSTPVSTLNTDPLMCWEELKLMYPSIYKLATKYLSGVCTSVPSERLFLCQQYHIKNQKSTKWKIGIKVNFFKQVR</sequence>
<keyword evidence="3" id="KW-0863">Zinc-finger</keyword>
<dbReference type="InterPro" id="IPR052035">
    <property type="entry name" value="ZnF_BED_domain_contain"/>
</dbReference>
<dbReference type="PANTHER" id="PTHR46481:SF10">
    <property type="entry name" value="ZINC FINGER BED DOMAIN-CONTAINING PROTEIN 39"/>
    <property type="match status" value="1"/>
</dbReference>
<dbReference type="GO" id="GO:0046983">
    <property type="term" value="F:protein dimerization activity"/>
    <property type="evidence" value="ECO:0007669"/>
    <property type="project" value="InterPro"/>
</dbReference>
<name>A0A6G0VZZ0_APHCR</name>
<organism evidence="8 9">
    <name type="scientific">Aphis craccivora</name>
    <name type="common">Cowpea aphid</name>
    <dbReference type="NCBI Taxonomy" id="307492"/>
    <lineage>
        <taxon>Eukaryota</taxon>
        <taxon>Metazoa</taxon>
        <taxon>Ecdysozoa</taxon>
        <taxon>Arthropoda</taxon>
        <taxon>Hexapoda</taxon>
        <taxon>Insecta</taxon>
        <taxon>Pterygota</taxon>
        <taxon>Neoptera</taxon>
        <taxon>Paraneoptera</taxon>
        <taxon>Hemiptera</taxon>
        <taxon>Sternorrhyncha</taxon>
        <taxon>Aphidomorpha</taxon>
        <taxon>Aphidoidea</taxon>
        <taxon>Aphididae</taxon>
        <taxon>Aphidini</taxon>
        <taxon>Aphis</taxon>
        <taxon>Aphis</taxon>
    </lineage>
</organism>
<dbReference type="GO" id="GO:0005634">
    <property type="term" value="C:nucleus"/>
    <property type="evidence" value="ECO:0007669"/>
    <property type="project" value="UniProtKB-SubCell"/>
</dbReference>
<dbReference type="AlphaFoldDB" id="A0A6G0VZZ0"/>
<gene>
    <name evidence="8" type="ORF">FWK35_00033089</name>
</gene>
<dbReference type="InterPro" id="IPR012337">
    <property type="entry name" value="RNaseH-like_sf"/>
</dbReference>
<evidence type="ECO:0000313" key="8">
    <source>
        <dbReference type="EMBL" id="KAF0716349.1"/>
    </source>
</evidence>
<evidence type="ECO:0000256" key="1">
    <source>
        <dbReference type="ARBA" id="ARBA00004123"/>
    </source>
</evidence>
<dbReference type="EMBL" id="VUJU01010005">
    <property type="protein sequence ID" value="KAF0716349.1"/>
    <property type="molecule type" value="Genomic_DNA"/>
</dbReference>
<feature type="domain" description="HAT C-terminal dimerisation" evidence="7">
    <location>
        <begin position="433"/>
        <end position="485"/>
    </location>
</feature>
<dbReference type="InterPro" id="IPR008906">
    <property type="entry name" value="HATC_C_dom"/>
</dbReference>